<keyword evidence="3" id="KW-1185">Reference proteome</keyword>
<organism evidence="2 3">
    <name type="scientific">Raineyella antarctica</name>
    <dbReference type="NCBI Taxonomy" id="1577474"/>
    <lineage>
        <taxon>Bacteria</taxon>
        <taxon>Bacillati</taxon>
        <taxon>Actinomycetota</taxon>
        <taxon>Actinomycetes</taxon>
        <taxon>Propionibacteriales</taxon>
        <taxon>Propionibacteriaceae</taxon>
        <taxon>Raineyella</taxon>
    </lineage>
</organism>
<evidence type="ECO:0000259" key="1">
    <source>
        <dbReference type="Pfam" id="PF00582"/>
    </source>
</evidence>
<name>A0A1G6GQZ3_9ACTN</name>
<dbReference type="Pfam" id="PF00582">
    <property type="entry name" value="Usp"/>
    <property type="match status" value="1"/>
</dbReference>
<evidence type="ECO:0000313" key="3">
    <source>
        <dbReference type="Proteomes" id="UP000199086"/>
    </source>
</evidence>
<accession>A0A1G6GQZ3</accession>
<dbReference type="Gene3D" id="3.40.50.12370">
    <property type="match status" value="1"/>
</dbReference>
<protein>
    <submittedName>
        <fullName evidence="2">Universal stress protein family protein</fullName>
    </submittedName>
</protein>
<reference evidence="2 3" key="1">
    <citation type="submission" date="2016-06" db="EMBL/GenBank/DDBJ databases">
        <authorList>
            <person name="Olsen C.W."/>
            <person name="Carey S."/>
            <person name="Hinshaw L."/>
            <person name="Karasin A.I."/>
        </authorList>
    </citation>
    <scope>NUCLEOTIDE SEQUENCE [LARGE SCALE GENOMIC DNA]</scope>
    <source>
        <strain evidence="2 3">LZ-22</strain>
    </source>
</reference>
<dbReference type="SUPFAM" id="SSF52402">
    <property type="entry name" value="Adenine nucleotide alpha hydrolases-like"/>
    <property type="match status" value="1"/>
</dbReference>
<dbReference type="InterPro" id="IPR006016">
    <property type="entry name" value="UspA"/>
</dbReference>
<dbReference type="AlphaFoldDB" id="A0A1G6GQZ3"/>
<evidence type="ECO:0000313" key="2">
    <source>
        <dbReference type="EMBL" id="SDB84155.1"/>
    </source>
</evidence>
<proteinExistence type="predicted"/>
<dbReference type="RefSeq" id="WP_175557390.1">
    <property type="nucleotide sequence ID" value="NZ_FMYF01000004.1"/>
</dbReference>
<dbReference type="EMBL" id="FMYF01000004">
    <property type="protein sequence ID" value="SDB84155.1"/>
    <property type="molecule type" value="Genomic_DNA"/>
</dbReference>
<gene>
    <name evidence="2" type="ORF">GA0111570_104254</name>
</gene>
<feature type="domain" description="UspA" evidence="1">
    <location>
        <begin position="85"/>
        <end position="119"/>
    </location>
</feature>
<dbReference type="CDD" id="cd00293">
    <property type="entry name" value="USP-like"/>
    <property type="match status" value="1"/>
</dbReference>
<dbReference type="Proteomes" id="UP000199086">
    <property type="component" value="Unassembled WGS sequence"/>
</dbReference>
<dbReference type="STRING" id="1577474.GA0111570_104254"/>
<sequence length="121" mass="13222">MCTVVAYSSSAESRAALTFAIERVRRSGSVLHVVSREPAVPPEIEERLSEVTWEWEYCEPESDLASRVLQAAVPPEGEVWGDPAIVIGLRRRTAEGRLSLGQTAERVLLEASCPVVTVKCA</sequence>